<protein>
    <recommendedName>
        <fullName evidence="7">Bacterial sugar transferase domain-containing protein</fullName>
    </recommendedName>
</protein>
<sequence length="479" mass="54712">MIKGYPNLQGGMFVLVDSVLAMLAFVGAYLFRFELGILPITRGYPPFEQYLAVLPIVGLLVPVAFHFNGLYRANRSRTTVDDFFGVFIGSILAVVLGVLSTLYIQTYYLPEELKQRGAFEISQLAWVVFLIFNTIFSYSARKFVRELIERRWRAGIGLKRVLVAGVGELGRRVADKALRHRELGHQIIGFVDDKAATSHLGYRGLPLLGPLKETEDILQREDIDILYLTLPPEDQIKMLALIEIANRECIEIKVVPNLLQFMVLKAGLEDMDGIPIIRVNDVPLHGFNSALKRFVDISLSTVALGILAAPMAVIAMIVKRSSPGPALYKQERMGLDGQSFTVYKFRSMTENAEKETGPMWSRENDPRRTRLGILLRRFHFDELPQLWNVLRGDMSLVGPRPERPYFVEQFKQRIPHYMLRHKVKSGITGWAQVNGWRGNTSVEKRIEFDLYYIENWSIGLDFRILWLTIARGIFHIHAF</sequence>
<dbReference type="InterPro" id="IPR003362">
    <property type="entry name" value="Bact_transf"/>
</dbReference>
<evidence type="ECO:0000259" key="7">
    <source>
        <dbReference type="Pfam" id="PF02397"/>
    </source>
</evidence>
<dbReference type="InterPro" id="IPR036291">
    <property type="entry name" value="NAD(P)-bd_dom_sf"/>
</dbReference>
<evidence type="ECO:0000313" key="8">
    <source>
        <dbReference type="EMBL" id="SVA07949.1"/>
    </source>
</evidence>
<comment type="subcellular location">
    <subcellularLocation>
        <location evidence="1">Membrane</location>
        <topology evidence="1">Multi-pass membrane protein</topology>
    </subcellularLocation>
</comment>
<dbReference type="SUPFAM" id="SSF51735">
    <property type="entry name" value="NAD(P)-binding Rossmann-fold domains"/>
    <property type="match status" value="1"/>
</dbReference>
<keyword evidence="5 6" id="KW-0472">Membrane</keyword>
<evidence type="ECO:0000256" key="1">
    <source>
        <dbReference type="ARBA" id="ARBA00004141"/>
    </source>
</evidence>
<feature type="domain" description="Bacterial sugar transferase" evidence="7">
    <location>
        <begin position="292"/>
        <end position="471"/>
    </location>
</feature>
<dbReference type="EMBL" id="UINC01003626">
    <property type="protein sequence ID" value="SVA07949.1"/>
    <property type="molecule type" value="Genomic_DNA"/>
</dbReference>
<feature type="transmembrane region" description="Helical" evidence="6">
    <location>
        <begin position="12"/>
        <end position="31"/>
    </location>
</feature>
<keyword evidence="2" id="KW-0808">Transferase</keyword>
<feature type="transmembrane region" description="Helical" evidence="6">
    <location>
        <begin position="297"/>
        <end position="318"/>
    </location>
</feature>
<dbReference type="GO" id="GO:0016020">
    <property type="term" value="C:membrane"/>
    <property type="evidence" value="ECO:0007669"/>
    <property type="project" value="UniProtKB-SubCell"/>
</dbReference>
<organism evidence="8">
    <name type="scientific">marine metagenome</name>
    <dbReference type="NCBI Taxonomy" id="408172"/>
    <lineage>
        <taxon>unclassified sequences</taxon>
        <taxon>metagenomes</taxon>
        <taxon>ecological metagenomes</taxon>
    </lineage>
</organism>
<evidence type="ECO:0000256" key="3">
    <source>
        <dbReference type="ARBA" id="ARBA00022692"/>
    </source>
</evidence>
<dbReference type="PANTHER" id="PTHR30576">
    <property type="entry name" value="COLANIC BIOSYNTHESIS UDP-GLUCOSE LIPID CARRIER TRANSFERASE"/>
    <property type="match status" value="1"/>
</dbReference>
<feature type="transmembrane region" description="Helical" evidence="6">
    <location>
        <begin position="124"/>
        <end position="144"/>
    </location>
</feature>
<dbReference type="NCBIfam" id="TIGR03023">
    <property type="entry name" value="WcaJ_sugtrans"/>
    <property type="match status" value="1"/>
</dbReference>
<reference evidence="8" key="1">
    <citation type="submission" date="2018-05" db="EMBL/GenBank/DDBJ databases">
        <authorList>
            <person name="Lanie J.A."/>
            <person name="Ng W.-L."/>
            <person name="Kazmierczak K.M."/>
            <person name="Andrzejewski T.M."/>
            <person name="Davidsen T.M."/>
            <person name="Wayne K.J."/>
            <person name="Tettelin H."/>
            <person name="Glass J.I."/>
            <person name="Rusch D."/>
            <person name="Podicherti R."/>
            <person name="Tsui H.-C.T."/>
            <person name="Winkler M.E."/>
        </authorList>
    </citation>
    <scope>NUCLEOTIDE SEQUENCE</scope>
</reference>
<keyword evidence="3 6" id="KW-0812">Transmembrane</keyword>
<dbReference type="GO" id="GO:0016780">
    <property type="term" value="F:phosphotransferase activity, for other substituted phosphate groups"/>
    <property type="evidence" value="ECO:0007669"/>
    <property type="project" value="TreeGrafter"/>
</dbReference>
<gene>
    <name evidence="8" type="ORF">METZ01_LOCUS60803</name>
</gene>
<feature type="transmembrane region" description="Helical" evidence="6">
    <location>
        <begin position="51"/>
        <end position="71"/>
    </location>
</feature>
<evidence type="ECO:0000256" key="5">
    <source>
        <dbReference type="ARBA" id="ARBA00023136"/>
    </source>
</evidence>
<dbReference type="Pfam" id="PF13727">
    <property type="entry name" value="CoA_binding_3"/>
    <property type="match status" value="1"/>
</dbReference>
<evidence type="ECO:0000256" key="4">
    <source>
        <dbReference type="ARBA" id="ARBA00022989"/>
    </source>
</evidence>
<dbReference type="Gene3D" id="3.40.50.720">
    <property type="entry name" value="NAD(P)-binding Rossmann-like Domain"/>
    <property type="match status" value="1"/>
</dbReference>
<dbReference type="Pfam" id="PF02397">
    <property type="entry name" value="Bac_transf"/>
    <property type="match status" value="1"/>
</dbReference>
<dbReference type="AlphaFoldDB" id="A0A381SWX2"/>
<accession>A0A381SWX2</accession>
<feature type="transmembrane region" description="Helical" evidence="6">
    <location>
        <begin position="83"/>
        <end position="104"/>
    </location>
</feature>
<keyword evidence="4 6" id="KW-1133">Transmembrane helix</keyword>
<proteinExistence type="predicted"/>
<evidence type="ECO:0000256" key="2">
    <source>
        <dbReference type="ARBA" id="ARBA00022679"/>
    </source>
</evidence>
<evidence type="ECO:0000256" key="6">
    <source>
        <dbReference type="SAM" id="Phobius"/>
    </source>
</evidence>
<dbReference type="InterPro" id="IPR017473">
    <property type="entry name" value="Undecaprenyl-P_gluc_Ptfrase"/>
</dbReference>
<dbReference type="InterPro" id="IPR017475">
    <property type="entry name" value="EPS_sugar_tfrase"/>
</dbReference>
<dbReference type="PANTHER" id="PTHR30576:SF0">
    <property type="entry name" value="UNDECAPRENYL-PHOSPHATE N-ACETYLGALACTOSAMINYL 1-PHOSPHATE TRANSFERASE-RELATED"/>
    <property type="match status" value="1"/>
</dbReference>
<name>A0A381SWX2_9ZZZZ</name>
<dbReference type="NCBIfam" id="TIGR03025">
    <property type="entry name" value="EPS_sugtrans"/>
    <property type="match status" value="1"/>
</dbReference>